<name>A0A8H6LPN9_FUSOX</name>
<dbReference type="GO" id="GO:0005634">
    <property type="term" value="C:nucleus"/>
    <property type="evidence" value="ECO:0007669"/>
    <property type="project" value="UniProtKB-SubCell"/>
</dbReference>
<evidence type="ECO:0000256" key="2">
    <source>
        <dbReference type="ARBA" id="ARBA00022723"/>
    </source>
</evidence>
<evidence type="ECO:0000256" key="3">
    <source>
        <dbReference type="ARBA" id="ARBA00022771"/>
    </source>
</evidence>
<dbReference type="GO" id="GO:0046983">
    <property type="term" value="F:protein dimerization activity"/>
    <property type="evidence" value="ECO:0007669"/>
    <property type="project" value="InterPro"/>
</dbReference>
<feature type="domain" description="HAT C-terminal dimerisation" evidence="6">
    <location>
        <begin position="977"/>
        <end position="1051"/>
    </location>
</feature>
<dbReference type="InterPro" id="IPR012337">
    <property type="entry name" value="RNaseH-like_sf"/>
</dbReference>
<dbReference type="InterPro" id="IPR025476">
    <property type="entry name" value="Helitron_helicase-like"/>
</dbReference>
<reference evidence="8 9" key="1">
    <citation type="journal article" date="2020" name="bioRxiv">
        <title>A chromosome-scale genome assembly for the Fusarium oxysporum strain Fo5176 to establish a model Arabidopsis-fungal pathosystem.</title>
        <authorList>
            <person name="Fokkens L."/>
            <person name="Guo L."/>
            <person name="Dora S."/>
            <person name="Wang B."/>
            <person name="Ye K."/>
            <person name="Sanchez-Rodriguez C."/>
            <person name="Croll D."/>
        </authorList>
    </citation>
    <scope>NUCLEOTIDE SEQUENCE [LARGE SCALE GENOMIC DNA]</scope>
    <source>
        <strain evidence="8 9">Fo5176</strain>
    </source>
</reference>
<dbReference type="EMBL" id="JACDXP010000002">
    <property type="protein sequence ID" value="KAF6527854.1"/>
    <property type="molecule type" value="Genomic_DNA"/>
</dbReference>
<organism evidence="8 9">
    <name type="scientific">Fusarium oxysporum f. sp. conglutinans</name>
    <dbReference type="NCBI Taxonomy" id="100902"/>
    <lineage>
        <taxon>Eukaryota</taxon>
        <taxon>Fungi</taxon>
        <taxon>Dikarya</taxon>
        <taxon>Ascomycota</taxon>
        <taxon>Pezizomycotina</taxon>
        <taxon>Sordariomycetes</taxon>
        <taxon>Hypocreomycetidae</taxon>
        <taxon>Hypocreales</taxon>
        <taxon>Nectriaceae</taxon>
        <taxon>Fusarium</taxon>
        <taxon>Fusarium oxysporum species complex</taxon>
    </lineage>
</organism>
<dbReference type="Pfam" id="PF05699">
    <property type="entry name" value="Dimer_Tnp_hAT"/>
    <property type="match status" value="1"/>
</dbReference>
<dbReference type="InterPro" id="IPR008906">
    <property type="entry name" value="HATC_C_dom"/>
</dbReference>
<evidence type="ECO:0000259" key="7">
    <source>
        <dbReference type="Pfam" id="PF14214"/>
    </source>
</evidence>
<keyword evidence="2" id="KW-0479">Metal-binding</keyword>
<dbReference type="PANTHER" id="PTHR46481">
    <property type="entry name" value="ZINC FINGER BED DOMAIN-CONTAINING PROTEIN 4"/>
    <property type="match status" value="1"/>
</dbReference>
<dbReference type="Proteomes" id="UP000593570">
    <property type="component" value="Unassembled WGS sequence"/>
</dbReference>
<evidence type="ECO:0008006" key="10">
    <source>
        <dbReference type="Google" id="ProtNLM"/>
    </source>
</evidence>
<dbReference type="SUPFAM" id="SSF53098">
    <property type="entry name" value="Ribonuclease H-like"/>
    <property type="match status" value="1"/>
</dbReference>
<comment type="caution">
    <text evidence="8">The sequence shown here is derived from an EMBL/GenBank/DDBJ whole genome shotgun (WGS) entry which is preliminary data.</text>
</comment>
<sequence length="1066" mass="122752">MDPVSAAIFFHREVSLFFEKYVKTGQESVYGKISHYYATVETNDRGSLHLHGLLWLEGNMELPSLIDDMTKNEEGEYRAQVVRYLDSVFNECLDEEAGRAVRKERKPIDPIDEIMNNTVTLSGAFDNESNFIAYCCQVHSHTYTCIKYSLKALAIEGAGQHRTAACRFKAPWKLVENTGFTEDGLLSMRRNHALVNRYNKAMAVGLRHNHDLSMILTKTKGLAMVFYITNYATKLDTPMWKRLVFASDVLRQLRESASLGGPSLSEQDAQRQDVEGLLLLTPLLPQIEMATLHPTKSTTPVPERTEEDNQRLFQLYKGWTLTERDGQVRQWVYQFGYDIQHAQKGERRWVCCLCIKQKRPRPKSYAIKGLQNAEGHLYTDHNGIMDPTGKRQKPAKASEKAHQSIATILQLNPKEPKEQDLINTLIKRFDKTVFQQKLVNWIVNSNQSFSIVNDQYLRDIFNYLNPSVEITKANITDVTVRAIAEREFTNNMERVKDALRKSPGQIHIQYDGWKSGNRHALYGITCVFRDSNNRPQKCVLGLPELTERHTGENIAGQIIEIIREYDISDKLGYFTLDNAGNNKTSMGELGLEFGFDWEKRWVRCVGHVVNIVVKQLLYGKNPDAFEKEVFEGLHTAAKEHEVWRRRGSVGKWHNFAVEVSRSDTWTDMLKKVQAVESQLSDDAQLKKHRPVGVVVDNATRWLSQFSMIERALVLRPFYNSFVQRASNEWEKVNLTRAGHIKKGSKLPFFLKEENRMTADDWHVLGTLYDILLDFQLVVRGLEGDGQGKHRRKVEENEIDPPLSGTSWDLIHAYEFLLESLESAKRAVANFPDSHHLAVNINLGWLKLNEYYEHLNDSPLIYGAAVLHPAYRWALFDDLWGDDDERQLWITKAKEMVQDLWEREYRDLEVDDPEIELPANKRLKTSRNKFTAWRTKKRGLTARGISVTESPIQSPAQSPRSSVGGLDLDEYEQWQRDIEDSDASVTDPYEYWHKRRLKYPRLSRMALDLLTVPPMSAECERLFSTTGRMVTKSRNRLDASTIGLCQTLRSWLRAGLIGSLDRILMDK</sequence>
<evidence type="ECO:0000256" key="5">
    <source>
        <dbReference type="ARBA" id="ARBA00023242"/>
    </source>
</evidence>
<evidence type="ECO:0000313" key="9">
    <source>
        <dbReference type="Proteomes" id="UP000593570"/>
    </source>
</evidence>
<keyword evidence="5" id="KW-0539">Nucleus</keyword>
<gene>
    <name evidence="8" type="ORF">HZS61_008156</name>
</gene>
<comment type="subcellular location">
    <subcellularLocation>
        <location evidence="1">Nucleus</location>
    </subcellularLocation>
</comment>
<accession>A0A8H6LPN9</accession>
<evidence type="ECO:0000259" key="6">
    <source>
        <dbReference type="Pfam" id="PF05699"/>
    </source>
</evidence>
<protein>
    <recommendedName>
        <fullName evidence="10">HAT C-terminal dimerisation domain-containing protein</fullName>
    </recommendedName>
</protein>
<evidence type="ECO:0000256" key="4">
    <source>
        <dbReference type="ARBA" id="ARBA00022833"/>
    </source>
</evidence>
<feature type="domain" description="Helitron helicase-like" evidence="7">
    <location>
        <begin position="2"/>
        <end position="54"/>
    </location>
</feature>
<keyword evidence="3" id="KW-0863">Zinc-finger</keyword>
<dbReference type="GO" id="GO:0008270">
    <property type="term" value="F:zinc ion binding"/>
    <property type="evidence" value="ECO:0007669"/>
    <property type="project" value="UniProtKB-KW"/>
</dbReference>
<evidence type="ECO:0000313" key="8">
    <source>
        <dbReference type="EMBL" id="KAF6527854.1"/>
    </source>
</evidence>
<evidence type="ECO:0000256" key="1">
    <source>
        <dbReference type="ARBA" id="ARBA00004123"/>
    </source>
</evidence>
<dbReference type="PANTHER" id="PTHR46481:SF10">
    <property type="entry name" value="ZINC FINGER BED DOMAIN-CONTAINING PROTEIN 39"/>
    <property type="match status" value="1"/>
</dbReference>
<dbReference type="InterPro" id="IPR052035">
    <property type="entry name" value="ZnF_BED_domain_contain"/>
</dbReference>
<dbReference type="Pfam" id="PF14214">
    <property type="entry name" value="Helitron_like_N"/>
    <property type="match status" value="1"/>
</dbReference>
<keyword evidence="4" id="KW-0862">Zinc</keyword>
<dbReference type="AlphaFoldDB" id="A0A8H6LPN9"/>
<proteinExistence type="predicted"/>